<dbReference type="EMBL" id="BAAARJ010000002">
    <property type="protein sequence ID" value="GAA2595939.1"/>
    <property type="molecule type" value="Genomic_DNA"/>
</dbReference>
<name>A0ABP6C576_9ACTN</name>
<proteinExistence type="predicted"/>
<feature type="region of interest" description="Disordered" evidence="1">
    <location>
        <begin position="55"/>
        <end position="86"/>
    </location>
</feature>
<accession>A0ABP6C576</accession>
<dbReference type="Proteomes" id="UP001501447">
    <property type="component" value="Unassembled WGS sequence"/>
</dbReference>
<reference evidence="3" key="1">
    <citation type="journal article" date="2019" name="Int. J. Syst. Evol. Microbiol.">
        <title>The Global Catalogue of Microorganisms (GCM) 10K type strain sequencing project: providing services to taxonomists for standard genome sequencing and annotation.</title>
        <authorList>
            <consortium name="The Broad Institute Genomics Platform"/>
            <consortium name="The Broad Institute Genome Sequencing Center for Infectious Disease"/>
            <person name="Wu L."/>
            <person name="Ma J."/>
        </authorList>
    </citation>
    <scope>NUCLEOTIDE SEQUENCE [LARGE SCALE GENOMIC DNA]</scope>
    <source>
        <strain evidence="3">JCM 16373</strain>
    </source>
</reference>
<organism evidence="2 3">
    <name type="scientific">Streptomyces axinellae</name>
    <dbReference type="NCBI Taxonomy" id="552788"/>
    <lineage>
        <taxon>Bacteria</taxon>
        <taxon>Bacillati</taxon>
        <taxon>Actinomycetota</taxon>
        <taxon>Actinomycetes</taxon>
        <taxon>Kitasatosporales</taxon>
        <taxon>Streptomycetaceae</taxon>
        <taxon>Streptomyces</taxon>
    </lineage>
</organism>
<evidence type="ECO:0000313" key="3">
    <source>
        <dbReference type="Proteomes" id="UP001501447"/>
    </source>
</evidence>
<evidence type="ECO:0000313" key="2">
    <source>
        <dbReference type="EMBL" id="GAA2595939.1"/>
    </source>
</evidence>
<protein>
    <submittedName>
        <fullName evidence="2">Uncharacterized protein</fullName>
    </submittedName>
</protein>
<keyword evidence="3" id="KW-1185">Reference proteome</keyword>
<feature type="compositionally biased region" description="Basic and acidic residues" evidence="1">
    <location>
        <begin position="70"/>
        <end position="84"/>
    </location>
</feature>
<evidence type="ECO:0000256" key="1">
    <source>
        <dbReference type="SAM" id="MobiDB-lite"/>
    </source>
</evidence>
<comment type="caution">
    <text evidence="2">The sequence shown here is derived from an EMBL/GenBank/DDBJ whole genome shotgun (WGS) entry which is preliminary data.</text>
</comment>
<gene>
    <name evidence="2" type="ORF">GCM10009863_06500</name>
</gene>
<sequence length="108" mass="12015">MEVRTTRAGMWSRQRSWVVPFPVEREHARLGCEAEAGYSDLDRVLRGQLAEPLVTAESGCQSEKGQVGESPREARKGPRDDLEGAVRVAAGRRRLVPWSRTAETPGTR</sequence>